<comment type="similarity">
    <text evidence="1">Belongs to the cyclin family. Cyclin C subfamily.</text>
</comment>
<evidence type="ECO:0000313" key="6">
    <source>
        <dbReference type="EMBL" id="CCF60561.1"/>
    </source>
</evidence>
<keyword evidence="2 3" id="KW-0195">Cyclin</keyword>
<feature type="domain" description="Cyclin-like" evidence="5">
    <location>
        <begin position="111"/>
        <end position="192"/>
    </location>
</feature>
<dbReference type="InterPro" id="IPR043198">
    <property type="entry name" value="Cyclin/Ssn8"/>
</dbReference>
<proteinExistence type="inferred from homology"/>
<dbReference type="InParanoid" id="H2B1R1"/>
<dbReference type="InterPro" id="IPR013763">
    <property type="entry name" value="Cyclin-like_dom"/>
</dbReference>
<organism evidence="6 7">
    <name type="scientific">Kazachstania africana (strain ATCC 22294 / BCRC 22015 / CBS 2517 / CECT 1963 / NBRC 1671 / NRRL Y-8276)</name>
    <name type="common">Yeast</name>
    <name type="synonym">Kluyveromyces africanus</name>
    <dbReference type="NCBI Taxonomy" id="1071382"/>
    <lineage>
        <taxon>Eukaryota</taxon>
        <taxon>Fungi</taxon>
        <taxon>Dikarya</taxon>
        <taxon>Ascomycota</taxon>
        <taxon>Saccharomycotina</taxon>
        <taxon>Saccharomycetes</taxon>
        <taxon>Saccharomycetales</taxon>
        <taxon>Saccharomycetaceae</taxon>
        <taxon>Kazachstania</taxon>
    </lineage>
</organism>
<name>H2B1R1_KAZAF</name>
<dbReference type="KEGG" id="kaf:KAFR_0K02070"/>
<dbReference type="GO" id="GO:1905866">
    <property type="term" value="P:positive regulation of Atg1/ULK1 kinase complex assembly"/>
    <property type="evidence" value="ECO:0007669"/>
    <property type="project" value="EnsemblFungi"/>
</dbReference>
<dbReference type="SUPFAM" id="SSF47954">
    <property type="entry name" value="Cyclin-like"/>
    <property type="match status" value="2"/>
</dbReference>
<dbReference type="Pfam" id="PF16899">
    <property type="entry name" value="Cyclin_C_2"/>
    <property type="match status" value="1"/>
</dbReference>
<evidence type="ECO:0000256" key="4">
    <source>
        <dbReference type="SAM" id="MobiDB-lite"/>
    </source>
</evidence>
<dbReference type="FunFam" id="1.10.472.10:FF:000128">
    <property type="entry name" value="TFIIK subunit"/>
    <property type="match status" value="1"/>
</dbReference>
<dbReference type="GO" id="GO:0006289">
    <property type="term" value="P:nucleotide-excision repair"/>
    <property type="evidence" value="ECO:0007669"/>
    <property type="project" value="EnsemblFungi"/>
</dbReference>
<dbReference type="GeneID" id="13886750"/>
<reference evidence="6 7" key="1">
    <citation type="journal article" date="2011" name="Proc. Natl. Acad. Sci. U.S.A.">
        <title>Evolutionary erosion of yeast sex chromosomes by mating-type switching accidents.</title>
        <authorList>
            <person name="Gordon J.L."/>
            <person name="Armisen D."/>
            <person name="Proux-Wera E."/>
            <person name="Oheigeartaigh S.S."/>
            <person name="Byrne K.P."/>
            <person name="Wolfe K.H."/>
        </authorList>
    </citation>
    <scope>NUCLEOTIDE SEQUENCE [LARGE SCALE GENOMIC DNA]</scope>
    <source>
        <strain evidence="7">ATCC 22294 / BCRC 22015 / CBS 2517 / CECT 1963 / NBRC 1671 / NRRL Y-8276</strain>
    </source>
</reference>
<dbReference type="GO" id="GO:0006367">
    <property type="term" value="P:transcription initiation at RNA polymerase II promoter"/>
    <property type="evidence" value="ECO:0007669"/>
    <property type="project" value="EnsemblFungi"/>
</dbReference>
<evidence type="ECO:0000256" key="3">
    <source>
        <dbReference type="RuleBase" id="RU000383"/>
    </source>
</evidence>
<dbReference type="NCBIfam" id="TIGR00569">
    <property type="entry name" value="ccl1"/>
    <property type="match status" value="1"/>
</dbReference>
<dbReference type="GO" id="GO:0010508">
    <property type="term" value="P:positive regulation of autophagy"/>
    <property type="evidence" value="ECO:0007669"/>
    <property type="project" value="EnsemblFungi"/>
</dbReference>
<evidence type="ECO:0000313" key="7">
    <source>
        <dbReference type="Proteomes" id="UP000005220"/>
    </source>
</evidence>
<dbReference type="eggNOG" id="KOG2496">
    <property type="taxonomic scope" value="Eukaryota"/>
</dbReference>
<sequence>MSESTPVSTANNSTTATPDPVVPDKPPNYKVISDDDLYRHSSQYRFWSFTKDNLKQKRLETNSRATQKIEEDMKKFIGSQTLTNDELNITSTKAIPLTMEEELKLVNFYTQKVKVISQHLNLPTEVTATAIVFFKKFFIENSVMEFDPKELVHTTIFLACKSENYFISVDSFARKAKSSREAILKYEFTLLESLKFSLLLHHPYKPLHGFFLDIQNVLHDKVDLNHMGRIYDACRKRITESLLTDIIYHFTPPQITLAILLIEDEQLITKYLEIKFTGDENSHNIQLDKLLAIINSCKEMILSPDVVPTQDAKVIAAKNYYVQHPMVLINKYRKKREGQESTAEPPEKRLKTD</sequence>
<evidence type="ECO:0000256" key="1">
    <source>
        <dbReference type="ARBA" id="ARBA00008638"/>
    </source>
</evidence>
<dbReference type="InterPro" id="IPR027081">
    <property type="entry name" value="CyclinH/Ccl1"/>
</dbReference>
<feature type="region of interest" description="Disordered" evidence="4">
    <location>
        <begin position="333"/>
        <end position="353"/>
    </location>
</feature>
<dbReference type="InterPro" id="IPR031658">
    <property type="entry name" value="Cyclin_C_2"/>
</dbReference>
<gene>
    <name evidence="6" type="primary">KAFR0K02070</name>
    <name evidence="6" type="ORF">KAFR_0K02070</name>
</gene>
<dbReference type="GO" id="GO:0006995">
    <property type="term" value="P:cellular response to nitrogen starvation"/>
    <property type="evidence" value="ECO:0007669"/>
    <property type="project" value="EnsemblFungi"/>
</dbReference>
<evidence type="ECO:0000256" key="2">
    <source>
        <dbReference type="ARBA" id="ARBA00023127"/>
    </source>
</evidence>
<evidence type="ECO:0000259" key="5">
    <source>
        <dbReference type="SMART" id="SM00385"/>
    </source>
</evidence>
<dbReference type="CDD" id="cd20525">
    <property type="entry name" value="CYCLIN_CCNH_rpt2"/>
    <property type="match status" value="1"/>
</dbReference>
<dbReference type="GO" id="GO:0016538">
    <property type="term" value="F:cyclin-dependent protein serine/threonine kinase regulator activity"/>
    <property type="evidence" value="ECO:0007669"/>
    <property type="project" value="EnsemblFungi"/>
</dbReference>
<keyword evidence="7" id="KW-1185">Reference proteome</keyword>
<dbReference type="PANTHER" id="PTHR10026">
    <property type="entry name" value="CYCLIN"/>
    <property type="match status" value="1"/>
</dbReference>
<dbReference type="CDD" id="cd20524">
    <property type="entry name" value="CYCLIN_CCNH_rpt1"/>
    <property type="match status" value="1"/>
</dbReference>
<protein>
    <recommendedName>
        <fullName evidence="5">Cyclin-like domain-containing protein</fullName>
    </recommendedName>
</protein>
<dbReference type="Proteomes" id="UP000005220">
    <property type="component" value="Chromosome 11"/>
</dbReference>
<accession>H2B1R1</accession>
<dbReference type="Pfam" id="PF00134">
    <property type="entry name" value="Cyclin_N"/>
    <property type="match status" value="1"/>
</dbReference>
<dbReference type="STRING" id="1071382.H2B1R1"/>
<feature type="region of interest" description="Disordered" evidence="4">
    <location>
        <begin position="1"/>
        <end position="27"/>
    </location>
</feature>
<dbReference type="FunCoup" id="H2B1R1">
    <property type="interactions" value="1022"/>
</dbReference>
<dbReference type="HOGENOM" id="CLU_022620_4_2_1"/>
<dbReference type="GO" id="GO:0070985">
    <property type="term" value="C:transcription factor TFIIK complex"/>
    <property type="evidence" value="ECO:0007669"/>
    <property type="project" value="EnsemblFungi"/>
</dbReference>
<dbReference type="Gene3D" id="1.10.472.10">
    <property type="entry name" value="Cyclin-like"/>
    <property type="match status" value="2"/>
</dbReference>
<feature type="compositionally biased region" description="Polar residues" evidence="4">
    <location>
        <begin position="1"/>
        <end position="17"/>
    </location>
</feature>
<dbReference type="RefSeq" id="XP_003959696.1">
    <property type="nucleotide sequence ID" value="XM_003959647.1"/>
</dbReference>
<dbReference type="SMART" id="SM00385">
    <property type="entry name" value="CYCLIN"/>
    <property type="match status" value="1"/>
</dbReference>
<dbReference type="AlphaFoldDB" id="H2B1R1"/>
<dbReference type="GO" id="GO:0006357">
    <property type="term" value="P:regulation of transcription by RNA polymerase II"/>
    <property type="evidence" value="ECO:0007669"/>
    <property type="project" value="InterPro"/>
</dbReference>
<dbReference type="OrthoDB" id="340962at2759"/>
<dbReference type="InterPro" id="IPR036915">
    <property type="entry name" value="Cyclin-like_sf"/>
</dbReference>
<dbReference type="EMBL" id="HE650831">
    <property type="protein sequence ID" value="CCF60561.1"/>
    <property type="molecule type" value="Genomic_DNA"/>
</dbReference>
<dbReference type="InterPro" id="IPR006671">
    <property type="entry name" value="Cyclin_N"/>
</dbReference>